<reference evidence="2" key="2">
    <citation type="submission" date="2021-04" db="EMBL/GenBank/DDBJ databases">
        <authorList>
            <person name="Gilroy R."/>
        </authorList>
    </citation>
    <scope>NUCLEOTIDE SEQUENCE</scope>
    <source>
        <strain evidence="2">CHK186-16707</strain>
    </source>
</reference>
<dbReference type="EMBL" id="DXAN01000003">
    <property type="protein sequence ID" value="HJA07747.1"/>
    <property type="molecule type" value="Genomic_DNA"/>
</dbReference>
<sequence>MRLQTWKRLIARSGTGALATLLAWGASSLLWAGEPGARAVFWRLPTTIFENTVPGLSENEKYELLVQGATEHWVIRHSSHDVLEIAEAPDGDSTVLLRLFRGNGYVLAAIGTDSGPVCSTELWRLDARGGAEPAASPPEPNILDFFAPGTRIPPDVTASLPFCVRPEGLEVRPLFWTSIGLAHVPVDNAVFYVWTGTRFSKRIVELRPPKEPEAQAAKDETRVAEQRSGE</sequence>
<feature type="region of interest" description="Disordered" evidence="1">
    <location>
        <begin position="210"/>
        <end position="230"/>
    </location>
</feature>
<organism evidence="2 3">
    <name type="scientific">Candidatus Mailhella merdigallinarum</name>
    <dbReference type="NCBI Taxonomy" id="2838658"/>
    <lineage>
        <taxon>Bacteria</taxon>
        <taxon>Pseudomonadati</taxon>
        <taxon>Thermodesulfobacteriota</taxon>
        <taxon>Desulfovibrionia</taxon>
        <taxon>Desulfovibrionales</taxon>
        <taxon>Desulfovibrionaceae</taxon>
        <taxon>Mailhella</taxon>
    </lineage>
</organism>
<evidence type="ECO:0000256" key="1">
    <source>
        <dbReference type="SAM" id="MobiDB-lite"/>
    </source>
</evidence>
<gene>
    <name evidence="2" type="ORF">H9962_00940</name>
</gene>
<proteinExistence type="predicted"/>
<reference evidence="2" key="1">
    <citation type="journal article" date="2021" name="PeerJ">
        <title>Extensive microbial diversity within the chicken gut microbiome revealed by metagenomics and culture.</title>
        <authorList>
            <person name="Gilroy R."/>
            <person name="Ravi A."/>
            <person name="Getino M."/>
            <person name="Pursley I."/>
            <person name="Horton D.L."/>
            <person name="Alikhan N.F."/>
            <person name="Baker D."/>
            <person name="Gharbi K."/>
            <person name="Hall N."/>
            <person name="Watson M."/>
            <person name="Adriaenssens E.M."/>
            <person name="Foster-Nyarko E."/>
            <person name="Jarju S."/>
            <person name="Secka A."/>
            <person name="Antonio M."/>
            <person name="Oren A."/>
            <person name="Chaudhuri R.R."/>
            <person name="La Ragione R."/>
            <person name="Hildebrand F."/>
            <person name="Pallen M.J."/>
        </authorList>
    </citation>
    <scope>NUCLEOTIDE SEQUENCE</scope>
    <source>
        <strain evidence="2">CHK186-16707</strain>
    </source>
</reference>
<evidence type="ECO:0000313" key="3">
    <source>
        <dbReference type="Proteomes" id="UP000824225"/>
    </source>
</evidence>
<name>A0A9D2HAL8_9BACT</name>
<evidence type="ECO:0000313" key="2">
    <source>
        <dbReference type="EMBL" id="HJA07747.1"/>
    </source>
</evidence>
<comment type="caution">
    <text evidence="2">The sequence shown here is derived from an EMBL/GenBank/DDBJ whole genome shotgun (WGS) entry which is preliminary data.</text>
</comment>
<dbReference type="AlphaFoldDB" id="A0A9D2HAL8"/>
<accession>A0A9D2HAL8</accession>
<protein>
    <submittedName>
        <fullName evidence="2">Uncharacterized protein</fullName>
    </submittedName>
</protein>
<dbReference type="Proteomes" id="UP000824225">
    <property type="component" value="Unassembled WGS sequence"/>
</dbReference>